<dbReference type="GO" id="GO:0008270">
    <property type="term" value="F:zinc ion binding"/>
    <property type="evidence" value="ECO:0007669"/>
    <property type="project" value="UniProtKB-KW"/>
</dbReference>
<evidence type="ECO:0000313" key="6">
    <source>
        <dbReference type="EMBL" id="EFJ00824.1"/>
    </source>
</evidence>
<dbReference type="Proteomes" id="UP000007431">
    <property type="component" value="Unassembled WGS sequence"/>
</dbReference>
<accession>D8PV81</accession>
<dbReference type="VEuPathDB" id="FungiDB:SCHCODRAFT_02596049"/>
<feature type="coiled-coil region" evidence="4">
    <location>
        <begin position="160"/>
        <end position="194"/>
    </location>
</feature>
<evidence type="ECO:0000256" key="5">
    <source>
        <dbReference type="SAM" id="Phobius"/>
    </source>
</evidence>
<keyword evidence="5" id="KW-0472">Membrane</keyword>
<dbReference type="SUPFAM" id="SSF57850">
    <property type="entry name" value="RING/U-box"/>
    <property type="match status" value="1"/>
</dbReference>
<keyword evidence="5" id="KW-1133">Transmembrane helix</keyword>
<dbReference type="EMBL" id="GL377303">
    <property type="protein sequence ID" value="EFJ00824.1"/>
    <property type="molecule type" value="Genomic_DNA"/>
</dbReference>
<keyword evidence="3" id="KW-0862">Zinc</keyword>
<keyword evidence="2" id="KW-0863">Zinc-finger</keyword>
<dbReference type="AlphaFoldDB" id="D8PV81"/>
<gene>
    <name evidence="6" type="ORF">SCHCODRAFT_232211</name>
</gene>
<keyword evidence="1" id="KW-0479">Metal-binding</keyword>
<sequence>MKCISTTCKTVIDWKGFRAANCPHIFCEGCYLELVRQTKLENQSVHCPECSEELVLFGTIDLAVVHFALTKKHPVAADLGYNELVERRPHLESLNALIFEQQQQPEIDELPHWLRERHAEFNASAELHSHSIIEVALPAVAQVKLWRQRVRKQATLPETAARRRQQLSVLQAQLKSINRKVAAARKDCAKLSTESQSLFQRLNEVTQRLRKLRHAAHCVRSRVIDSSADRDDPSSYALQIVSWDRRIQEEENRVQIVRSLGHREDEATAKLRESLAAGERELVHLQAVEVPEQARATVIKRKLATTRRHLRTLGTVAMLPVICVSFLAFAVAVPQQYGFSVIRVYRHFTS</sequence>
<feature type="transmembrane region" description="Helical" evidence="5">
    <location>
        <begin position="310"/>
        <end position="333"/>
    </location>
</feature>
<keyword evidence="7" id="KW-1185">Reference proteome</keyword>
<proteinExistence type="predicted"/>
<reference evidence="6 7" key="1">
    <citation type="journal article" date="2010" name="Nat. Biotechnol.">
        <title>Genome sequence of the model mushroom Schizophyllum commune.</title>
        <authorList>
            <person name="Ohm R.A."/>
            <person name="de Jong J.F."/>
            <person name="Lugones L.G."/>
            <person name="Aerts A."/>
            <person name="Kothe E."/>
            <person name="Stajich J.E."/>
            <person name="de Vries R.P."/>
            <person name="Record E."/>
            <person name="Levasseur A."/>
            <person name="Baker S.E."/>
            <person name="Bartholomew K.A."/>
            <person name="Coutinho P.M."/>
            <person name="Erdmann S."/>
            <person name="Fowler T.J."/>
            <person name="Gathman A.C."/>
            <person name="Lombard V."/>
            <person name="Henrissat B."/>
            <person name="Knabe N."/>
            <person name="Kuees U."/>
            <person name="Lilly W.W."/>
            <person name="Lindquist E."/>
            <person name="Lucas S."/>
            <person name="Magnuson J.K."/>
            <person name="Piumi F."/>
            <person name="Raudaskoski M."/>
            <person name="Salamov A."/>
            <person name="Schmutz J."/>
            <person name="Schwarze F.W.M.R."/>
            <person name="vanKuyk P.A."/>
            <person name="Horton J.S."/>
            <person name="Grigoriev I.V."/>
            <person name="Woesten H.A.B."/>
        </authorList>
    </citation>
    <scope>NUCLEOTIDE SEQUENCE [LARGE SCALE GENOMIC DNA]</scope>
    <source>
        <strain evidence="7">H4-8 / FGSC 9210</strain>
    </source>
</reference>
<dbReference type="GeneID" id="9595412"/>
<dbReference type="KEGG" id="scm:SCHCO_02596049"/>
<dbReference type="PROSITE" id="PS00518">
    <property type="entry name" value="ZF_RING_1"/>
    <property type="match status" value="1"/>
</dbReference>
<dbReference type="InterPro" id="IPR017907">
    <property type="entry name" value="Znf_RING_CS"/>
</dbReference>
<evidence type="ECO:0008006" key="8">
    <source>
        <dbReference type="Google" id="ProtNLM"/>
    </source>
</evidence>
<dbReference type="HOGENOM" id="CLU_792629_0_0_1"/>
<dbReference type="RefSeq" id="XP_003035726.1">
    <property type="nucleotide sequence ID" value="XM_003035680.1"/>
</dbReference>
<evidence type="ECO:0000256" key="2">
    <source>
        <dbReference type="ARBA" id="ARBA00022771"/>
    </source>
</evidence>
<dbReference type="InParanoid" id="D8PV81"/>
<keyword evidence="5" id="KW-0812">Transmembrane</keyword>
<evidence type="ECO:0000256" key="1">
    <source>
        <dbReference type="ARBA" id="ARBA00022723"/>
    </source>
</evidence>
<protein>
    <recommendedName>
        <fullName evidence="8">RING-type domain-containing protein</fullName>
    </recommendedName>
</protein>
<name>D8PV81_SCHCM</name>
<organism evidence="7">
    <name type="scientific">Schizophyllum commune (strain H4-8 / FGSC 9210)</name>
    <name type="common">Split gill fungus</name>
    <dbReference type="NCBI Taxonomy" id="578458"/>
    <lineage>
        <taxon>Eukaryota</taxon>
        <taxon>Fungi</taxon>
        <taxon>Dikarya</taxon>
        <taxon>Basidiomycota</taxon>
        <taxon>Agaricomycotina</taxon>
        <taxon>Agaricomycetes</taxon>
        <taxon>Agaricomycetidae</taxon>
        <taxon>Agaricales</taxon>
        <taxon>Schizophyllaceae</taxon>
        <taxon>Schizophyllum</taxon>
    </lineage>
</organism>
<dbReference type="OrthoDB" id="3045013at2759"/>
<evidence type="ECO:0000256" key="4">
    <source>
        <dbReference type="SAM" id="Coils"/>
    </source>
</evidence>
<evidence type="ECO:0000256" key="3">
    <source>
        <dbReference type="ARBA" id="ARBA00022833"/>
    </source>
</evidence>
<evidence type="ECO:0000313" key="7">
    <source>
        <dbReference type="Proteomes" id="UP000007431"/>
    </source>
</evidence>
<keyword evidence="4" id="KW-0175">Coiled coil</keyword>